<protein>
    <submittedName>
        <fullName evidence="2">Uncharacterized protein</fullName>
    </submittedName>
</protein>
<keyword evidence="3" id="KW-1185">Reference proteome</keyword>
<evidence type="ECO:0000313" key="2">
    <source>
        <dbReference type="EMBL" id="KGN60699.1"/>
    </source>
</evidence>
<evidence type="ECO:0000313" key="3">
    <source>
        <dbReference type="Proteomes" id="UP000029981"/>
    </source>
</evidence>
<dbReference type="AlphaFoldDB" id="A0A0A0LI37"/>
<sequence>MRVCVDEPDMEKQGRKGKKTDAKGGKKKSQLVRTSRLMTHLAACLLPPAKAAIVFLPSDCLSLMKA</sequence>
<reference evidence="2 3" key="4">
    <citation type="journal article" date="2011" name="BMC Genomics">
        <title>RNA-Seq improves annotation of protein-coding genes in the cucumber genome.</title>
        <authorList>
            <person name="Li Z."/>
            <person name="Zhang Z."/>
            <person name="Yan P."/>
            <person name="Huang S."/>
            <person name="Fei Z."/>
            <person name="Lin K."/>
        </authorList>
    </citation>
    <scope>NUCLEOTIDE SEQUENCE [LARGE SCALE GENOMIC DNA]</scope>
    <source>
        <strain evidence="3">cv. 9930</strain>
    </source>
</reference>
<gene>
    <name evidence="2" type="ORF">Csa_2G007430</name>
</gene>
<accession>A0A0A0LI37</accession>
<dbReference type="Gramene" id="KGN60699">
    <property type="protein sequence ID" value="KGN60699"/>
    <property type="gene ID" value="Csa_2G007430"/>
</dbReference>
<reference evidence="2 3" key="1">
    <citation type="journal article" date="2009" name="Nat. Genet.">
        <title>The genome of the cucumber, Cucumis sativus L.</title>
        <authorList>
            <person name="Huang S."/>
            <person name="Li R."/>
            <person name="Zhang Z."/>
            <person name="Li L."/>
            <person name="Gu X."/>
            <person name="Fan W."/>
            <person name="Lucas W.J."/>
            <person name="Wang X."/>
            <person name="Xie B."/>
            <person name="Ni P."/>
            <person name="Ren Y."/>
            <person name="Zhu H."/>
            <person name="Li J."/>
            <person name="Lin K."/>
            <person name="Jin W."/>
            <person name="Fei Z."/>
            <person name="Li G."/>
            <person name="Staub J."/>
            <person name="Kilian A."/>
            <person name="van der Vossen E.A."/>
            <person name="Wu Y."/>
            <person name="Guo J."/>
            <person name="He J."/>
            <person name="Jia Z."/>
            <person name="Ren Y."/>
            <person name="Tian G."/>
            <person name="Lu Y."/>
            <person name="Ruan J."/>
            <person name="Qian W."/>
            <person name="Wang M."/>
            <person name="Huang Q."/>
            <person name="Li B."/>
            <person name="Xuan Z."/>
            <person name="Cao J."/>
            <person name="Asan"/>
            <person name="Wu Z."/>
            <person name="Zhang J."/>
            <person name="Cai Q."/>
            <person name="Bai Y."/>
            <person name="Zhao B."/>
            <person name="Han Y."/>
            <person name="Li Y."/>
            <person name="Li X."/>
            <person name="Wang S."/>
            <person name="Shi Q."/>
            <person name="Liu S."/>
            <person name="Cho W.K."/>
            <person name="Kim J.Y."/>
            <person name="Xu Y."/>
            <person name="Heller-Uszynska K."/>
            <person name="Miao H."/>
            <person name="Cheng Z."/>
            <person name="Zhang S."/>
            <person name="Wu J."/>
            <person name="Yang Y."/>
            <person name="Kang H."/>
            <person name="Li M."/>
            <person name="Liang H."/>
            <person name="Ren X."/>
            <person name="Shi Z."/>
            <person name="Wen M."/>
            <person name="Jian M."/>
            <person name="Yang H."/>
            <person name="Zhang G."/>
            <person name="Yang Z."/>
            <person name="Chen R."/>
            <person name="Liu S."/>
            <person name="Li J."/>
            <person name="Ma L."/>
            <person name="Liu H."/>
            <person name="Zhou Y."/>
            <person name="Zhao J."/>
            <person name="Fang X."/>
            <person name="Li G."/>
            <person name="Fang L."/>
            <person name="Li Y."/>
            <person name="Liu D."/>
            <person name="Zheng H."/>
            <person name="Zhang Y."/>
            <person name="Qin N."/>
            <person name="Li Z."/>
            <person name="Yang G."/>
            <person name="Yang S."/>
            <person name="Bolund L."/>
            <person name="Kristiansen K."/>
            <person name="Zheng H."/>
            <person name="Li S."/>
            <person name="Zhang X."/>
            <person name="Yang H."/>
            <person name="Wang J."/>
            <person name="Sun R."/>
            <person name="Zhang B."/>
            <person name="Jiang S."/>
            <person name="Wang J."/>
            <person name="Du Y."/>
            <person name="Li S."/>
        </authorList>
    </citation>
    <scope>NUCLEOTIDE SEQUENCE [LARGE SCALE GENOMIC DNA]</scope>
    <source>
        <strain evidence="3">cv. 9930</strain>
    </source>
</reference>
<name>A0A0A0LI37_CUCSA</name>
<reference evidence="2 3" key="3">
    <citation type="journal article" date="2010" name="BMC Genomics">
        <title>Transcriptome sequencing and comparative analysis of cucumber flowers with different sex types.</title>
        <authorList>
            <person name="Guo S."/>
            <person name="Zheng Y."/>
            <person name="Joung J.G."/>
            <person name="Liu S."/>
            <person name="Zhang Z."/>
            <person name="Crasta O.R."/>
            <person name="Sobral B.W."/>
            <person name="Xu Y."/>
            <person name="Huang S."/>
            <person name="Fei Z."/>
        </authorList>
    </citation>
    <scope>NUCLEOTIDE SEQUENCE [LARGE SCALE GENOMIC DNA]</scope>
    <source>
        <strain evidence="3">cv. 9930</strain>
    </source>
</reference>
<proteinExistence type="predicted"/>
<reference evidence="2 3" key="2">
    <citation type="journal article" date="2009" name="PLoS ONE">
        <title>An integrated genetic and cytogenetic map of the cucumber genome.</title>
        <authorList>
            <person name="Ren Y."/>
            <person name="Zhang Z."/>
            <person name="Liu J."/>
            <person name="Staub J.E."/>
            <person name="Han Y."/>
            <person name="Cheng Z."/>
            <person name="Li X."/>
            <person name="Lu J."/>
            <person name="Miao H."/>
            <person name="Kang H."/>
            <person name="Xie B."/>
            <person name="Gu X."/>
            <person name="Wang X."/>
            <person name="Du Y."/>
            <person name="Jin W."/>
            <person name="Huang S."/>
        </authorList>
    </citation>
    <scope>NUCLEOTIDE SEQUENCE [LARGE SCALE GENOMIC DNA]</scope>
    <source>
        <strain evidence="3">cv. 9930</strain>
    </source>
</reference>
<feature type="region of interest" description="Disordered" evidence="1">
    <location>
        <begin position="1"/>
        <end position="31"/>
    </location>
</feature>
<organism evidence="2 3">
    <name type="scientific">Cucumis sativus</name>
    <name type="common">Cucumber</name>
    <dbReference type="NCBI Taxonomy" id="3659"/>
    <lineage>
        <taxon>Eukaryota</taxon>
        <taxon>Viridiplantae</taxon>
        <taxon>Streptophyta</taxon>
        <taxon>Embryophyta</taxon>
        <taxon>Tracheophyta</taxon>
        <taxon>Spermatophyta</taxon>
        <taxon>Magnoliopsida</taxon>
        <taxon>eudicotyledons</taxon>
        <taxon>Gunneridae</taxon>
        <taxon>Pentapetalae</taxon>
        <taxon>rosids</taxon>
        <taxon>fabids</taxon>
        <taxon>Cucurbitales</taxon>
        <taxon>Cucurbitaceae</taxon>
        <taxon>Benincaseae</taxon>
        <taxon>Cucumis</taxon>
    </lineage>
</organism>
<feature type="compositionally biased region" description="Basic and acidic residues" evidence="1">
    <location>
        <begin position="10"/>
        <end position="24"/>
    </location>
</feature>
<dbReference type="EMBL" id="CM002923">
    <property type="protein sequence ID" value="KGN60699.1"/>
    <property type="molecule type" value="Genomic_DNA"/>
</dbReference>
<dbReference type="Proteomes" id="UP000029981">
    <property type="component" value="Chromosome 2"/>
</dbReference>
<evidence type="ECO:0000256" key="1">
    <source>
        <dbReference type="SAM" id="MobiDB-lite"/>
    </source>
</evidence>